<accession>I0INY1</accession>
<reference evidence="3 4" key="1">
    <citation type="journal article" date="2012" name="J. Bacteriol.">
        <title>Complete Genome Sequence of Leptospirillum ferrooxidans Strain C2-3, Isolated from a Fresh Volcanic Ash Deposit on the Island of Miyake, Japan.</title>
        <authorList>
            <person name="Fujimura R."/>
            <person name="Sato Y."/>
            <person name="Nishizawa T."/>
            <person name="Oshima K."/>
            <person name="Kim S.-W."/>
            <person name="Hattori M."/>
            <person name="Kamijo T."/>
            <person name="Ohta H."/>
        </authorList>
    </citation>
    <scope>NUCLEOTIDE SEQUENCE [LARGE SCALE GENOMIC DNA]</scope>
    <source>
        <strain evidence="3 4">C2-3</strain>
    </source>
</reference>
<dbReference type="AlphaFoldDB" id="I0INY1"/>
<evidence type="ECO:0000256" key="1">
    <source>
        <dbReference type="SAM" id="Phobius"/>
    </source>
</evidence>
<dbReference type="HOGENOM" id="CLU_1353247_0_0_0"/>
<evidence type="ECO:0000313" key="4">
    <source>
        <dbReference type="Proteomes" id="UP000007382"/>
    </source>
</evidence>
<keyword evidence="2" id="KW-0732">Signal</keyword>
<keyword evidence="1" id="KW-0812">Transmembrane</keyword>
<keyword evidence="4" id="KW-1185">Reference proteome</keyword>
<protein>
    <submittedName>
        <fullName evidence="3">Uncharacterized protein</fullName>
    </submittedName>
</protein>
<keyword evidence="1" id="KW-0472">Membrane</keyword>
<reference evidence="4" key="2">
    <citation type="submission" date="2012-03" db="EMBL/GenBank/DDBJ databases">
        <title>The complete genome sequence of the pioneer microbe on fresh volcanic deposit, Leptospirillum ferrooxidans strain C2-3.</title>
        <authorList>
            <person name="Fujimura R."/>
            <person name="Sato Y."/>
            <person name="Nishizawa T."/>
            <person name="Nanba K."/>
            <person name="Oshima K."/>
            <person name="Hattori M."/>
            <person name="Kamijo T."/>
            <person name="Ohta H."/>
        </authorList>
    </citation>
    <scope>NUCLEOTIDE SEQUENCE [LARGE SCALE GENOMIC DNA]</scope>
    <source>
        <strain evidence="4">C2-3</strain>
    </source>
</reference>
<feature type="transmembrane region" description="Helical" evidence="1">
    <location>
        <begin position="94"/>
        <end position="115"/>
    </location>
</feature>
<feature type="chain" id="PRO_5003629871" evidence="2">
    <location>
        <begin position="22"/>
        <end position="202"/>
    </location>
</feature>
<dbReference type="PATRIC" id="fig|1162668.3.peg.1513"/>
<dbReference type="Proteomes" id="UP000007382">
    <property type="component" value="Chromosome"/>
</dbReference>
<feature type="transmembrane region" description="Helical" evidence="1">
    <location>
        <begin position="146"/>
        <end position="171"/>
    </location>
</feature>
<dbReference type="RefSeq" id="WP_014449469.1">
    <property type="nucleotide sequence ID" value="NC_017094.1"/>
</dbReference>
<sequence length="202" mass="21533">MKIFIVSMCVLFYLLPGLAMASAMVDGTNEFQLGSSHRYGAPTLTLPKLSAGNALQVLYLGFGMTDLITSYGIALQAVPHIYEINPILGTHPAILTYSLTLPFAFGVTSGIAAALNGRDRAIVLFLGGAGEAYSLIGNLSSGLSPLLYAIPTFLIGVGVGIAAGILVYYIARAVLKHYHYYDYQPAPFVSRPWPLKGEGDRS</sequence>
<feature type="transmembrane region" description="Helical" evidence="1">
    <location>
        <begin position="122"/>
        <end position="140"/>
    </location>
</feature>
<proteinExistence type="predicted"/>
<feature type="signal peptide" evidence="2">
    <location>
        <begin position="1"/>
        <end position="21"/>
    </location>
</feature>
<gene>
    <name evidence="3" type="ordered locus">LFE_1297</name>
</gene>
<organism evidence="3 4">
    <name type="scientific">Leptospirillum ferrooxidans (strain C2-3)</name>
    <dbReference type="NCBI Taxonomy" id="1162668"/>
    <lineage>
        <taxon>Bacteria</taxon>
        <taxon>Pseudomonadati</taxon>
        <taxon>Nitrospirota</taxon>
        <taxon>Nitrospiria</taxon>
        <taxon>Nitrospirales</taxon>
        <taxon>Nitrospiraceae</taxon>
        <taxon>Leptospirillum</taxon>
    </lineage>
</organism>
<keyword evidence="1" id="KW-1133">Transmembrane helix</keyword>
<evidence type="ECO:0000313" key="3">
    <source>
        <dbReference type="EMBL" id="BAM06980.1"/>
    </source>
</evidence>
<name>I0INY1_LEPFC</name>
<dbReference type="EMBL" id="AP012342">
    <property type="protein sequence ID" value="BAM06980.1"/>
    <property type="molecule type" value="Genomic_DNA"/>
</dbReference>
<dbReference type="KEGG" id="lfc:LFE_1297"/>
<evidence type="ECO:0000256" key="2">
    <source>
        <dbReference type="SAM" id="SignalP"/>
    </source>
</evidence>